<dbReference type="SMART" id="SM00388">
    <property type="entry name" value="HisKA"/>
    <property type="match status" value="1"/>
</dbReference>
<keyword evidence="5" id="KW-0597">Phosphoprotein</keyword>
<keyword evidence="12" id="KW-0175">Coiled coil</keyword>
<keyword evidence="11" id="KW-0472">Membrane</keyword>
<dbReference type="EC" id="2.7.13.3" evidence="3"/>
<dbReference type="PRINTS" id="PR00344">
    <property type="entry name" value="BCTRLSENSOR"/>
</dbReference>
<dbReference type="InterPro" id="IPR036097">
    <property type="entry name" value="HisK_dim/P_sf"/>
</dbReference>
<dbReference type="PANTHER" id="PTHR43711">
    <property type="entry name" value="TWO-COMPONENT HISTIDINE KINASE"/>
    <property type="match status" value="1"/>
</dbReference>
<evidence type="ECO:0000256" key="10">
    <source>
        <dbReference type="ARBA" id="ARBA00023012"/>
    </source>
</evidence>
<comment type="catalytic activity">
    <reaction evidence="1">
        <text>ATP + protein L-histidine = ADP + protein N-phospho-L-histidine.</text>
        <dbReference type="EC" id="2.7.13.3"/>
    </reaction>
</comment>
<evidence type="ECO:0000256" key="5">
    <source>
        <dbReference type="ARBA" id="ARBA00022553"/>
    </source>
</evidence>
<dbReference type="Pfam" id="PF08448">
    <property type="entry name" value="PAS_4"/>
    <property type="match status" value="1"/>
</dbReference>
<keyword evidence="8" id="KW-0418">Kinase</keyword>
<dbReference type="EMBL" id="LNGD01000043">
    <property type="protein sequence ID" value="KYC52053.1"/>
    <property type="molecule type" value="Genomic_DNA"/>
</dbReference>
<dbReference type="Gene3D" id="1.10.287.130">
    <property type="match status" value="1"/>
</dbReference>
<dbReference type="Gene3D" id="3.30.565.10">
    <property type="entry name" value="Histidine kinase-like ATPase, C-terminal domain"/>
    <property type="match status" value="1"/>
</dbReference>
<dbReference type="Pfam" id="PF07238">
    <property type="entry name" value="PilZ"/>
    <property type="match status" value="1"/>
</dbReference>
<keyword evidence="7" id="KW-0547">Nucleotide-binding</keyword>
<dbReference type="InterPro" id="IPR000014">
    <property type="entry name" value="PAS"/>
</dbReference>
<keyword evidence="6" id="KW-0808">Transferase</keyword>
<keyword evidence="4" id="KW-1003">Cell membrane</keyword>
<dbReference type="InterPro" id="IPR004358">
    <property type="entry name" value="Sig_transdc_His_kin-like_C"/>
</dbReference>
<evidence type="ECO:0000256" key="12">
    <source>
        <dbReference type="SAM" id="Coils"/>
    </source>
</evidence>
<evidence type="ECO:0000256" key="3">
    <source>
        <dbReference type="ARBA" id="ARBA00012438"/>
    </source>
</evidence>
<evidence type="ECO:0000256" key="2">
    <source>
        <dbReference type="ARBA" id="ARBA00004236"/>
    </source>
</evidence>
<dbReference type="FunFam" id="3.30.565.10:FF:000023">
    <property type="entry name" value="PAS domain-containing sensor histidine kinase"/>
    <property type="match status" value="1"/>
</dbReference>
<reference evidence="16 17" key="1">
    <citation type="journal article" date="2016" name="ISME J.">
        <title>Chasing the elusive Euryarchaeota class WSA2: genomes reveal a uniquely fastidious methyl-reducing methanogen.</title>
        <authorList>
            <person name="Nobu M.K."/>
            <person name="Narihiro T."/>
            <person name="Kuroda K."/>
            <person name="Mei R."/>
            <person name="Liu W.T."/>
        </authorList>
    </citation>
    <scope>NUCLEOTIDE SEQUENCE [LARGE SCALE GENOMIC DNA]</scope>
    <source>
        <strain evidence="16">U1lsi0528_Bin089</strain>
    </source>
</reference>
<dbReference type="CDD" id="cd16922">
    <property type="entry name" value="HATPase_EvgS-ArcB-TorS-like"/>
    <property type="match status" value="1"/>
</dbReference>
<dbReference type="InterPro" id="IPR003661">
    <property type="entry name" value="HisK_dim/P_dom"/>
</dbReference>
<keyword evidence="9" id="KW-0067">ATP-binding</keyword>
<dbReference type="Gene3D" id="3.30.450.20">
    <property type="entry name" value="PAS domain"/>
    <property type="match status" value="1"/>
</dbReference>
<dbReference type="PROSITE" id="PS50113">
    <property type="entry name" value="PAC"/>
    <property type="match status" value="1"/>
</dbReference>
<dbReference type="CDD" id="cd00082">
    <property type="entry name" value="HisKA"/>
    <property type="match status" value="1"/>
</dbReference>
<name>A0A150J4A7_9EURY</name>
<dbReference type="SUPFAM" id="SSF141371">
    <property type="entry name" value="PilZ domain-like"/>
    <property type="match status" value="1"/>
</dbReference>
<keyword evidence="10" id="KW-0902">Two-component regulatory system</keyword>
<evidence type="ECO:0000256" key="4">
    <source>
        <dbReference type="ARBA" id="ARBA00022475"/>
    </source>
</evidence>
<evidence type="ECO:0000313" key="16">
    <source>
        <dbReference type="EMBL" id="KYC52053.1"/>
    </source>
</evidence>
<dbReference type="Gene3D" id="2.40.10.220">
    <property type="entry name" value="predicted glycosyltransferase like domains"/>
    <property type="match status" value="1"/>
</dbReference>
<dbReference type="PROSITE" id="PS50109">
    <property type="entry name" value="HIS_KIN"/>
    <property type="match status" value="1"/>
</dbReference>
<evidence type="ECO:0000256" key="7">
    <source>
        <dbReference type="ARBA" id="ARBA00022741"/>
    </source>
</evidence>
<evidence type="ECO:0000259" key="13">
    <source>
        <dbReference type="PROSITE" id="PS50109"/>
    </source>
</evidence>
<dbReference type="Pfam" id="PF00512">
    <property type="entry name" value="HisKA"/>
    <property type="match status" value="1"/>
</dbReference>
<protein>
    <recommendedName>
        <fullName evidence="3">histidine kinase</fullName>
        <ecNumber evidence="3">2.7.13.3</ecNumber>
    </recommendedName>
</protein>
<dbReference type="PANTHER" id="PTHR43711:SF31">
    <property type="entry name" value="HISTIDINE KINASE"/>
    <property type="match status" value="1"/>
</dbReference>
<dbReference type="SMART" id="SM00091">
    <property type="entry name" value="PAS"/>
    <property type="match status" value="1"/>
</dbReference>
<dbReference type="GO" id="GO:0000155">
    <property type="term" value="F:phosphorelay sensor kinase activity"/>
    <property type="evidence" value="ECO:0007669"/>
    <property type="project" value="InterPro"/>
</dbReference>
<sequence>MKKKTAYQKHSQIFRQRLLEDFVEHIPDAIYFKDIQGRFVFINAAGAKGLGLTPEEVLGKTDWDIFPPRLAKKVIKDSQRVIKSGKAIIDRVDKVPEHSAAGEDFYISTTLIPRFDHRGKCIGVMGIARDVSKRMQFEHLRDKWLPMEKKLLMLEEMTRVKSDFISAVSHEIRTPLAIIKQLFMLIYDETAGPINNQQRELLVKANNNIDRLQHIIEELLDISRIEGQKFSLSYSLIKMKDFLLDSAPFFKEFAAEKQIALEYQMPKQDIAVFVDPERVQQIITNLINNAIKFTPPHGKIVVEVKVLKSKVRVGVLDNGSGIPKEDLFRIFERFVQVSTGDGAKRKGIGLGLTIVKALVEKHGGEIWVESEEGKGSRFFFTLPRFYTTNILPPKVRTKINAMLEKQKSVSLVNLLVVNFEDFRKRLDIDTKKLFRDIHNIVFQAGKDAFKRFSEGDYIYVTNLKEGAVSVVFPYAVKEEPIFCDLIRQRVKNYFLKNSLNEIFMALGLVSYTSESVRGEFDSQNFHIKELYIGSEMRLYKRVKYHVRVCVAKGTGETLVADTQDLSLGGICLITQAPLATDEQVGLVFSLLKIRKEISVQGRVAWVSHVEDHSMTQFLDYYRIGIEFTGLDKKQREMLAKELRLYYE</sequence>
<dbReference type="InterPro" id="IPR013656">
    <property type="entry name" value="PAS_4"/>
</dbReference>
<evidence type="ECO:0000256" key="6">
    <source>
        <dbReference type="ARBA" id="ARBA00022679"/>
    </source>
</evidence>
<dbReference type="InterPro" id="IPR050736">
    <property type="entry name" value="Sensor_HK_Regulatory"/>
</dbReference>
<dbReference type="GO" id="GO:0035438">
    <property type="term" value="F:cyclic-di-GMP binding"/>
    <property type="evidence" value="ECO:0007669"/>
    <property type="project" value="InterPro"/>
</dbReference>
<dbReference type="AlphaFoldDB" id="A0A150J4A7"/>
<dbReference type="InterPro" id="IPR000700">
    <property type="entry name" value="PAS-assoc_C"/>
</dbReference>
<dbReference type="GO" id="GO:0005524">
    <property type="term" value="F:ATP binding"/>
    <property type="evidence" value="ECO:0007669"/>
    <property type="project" value="UniProtKB-KW"/>
</dbReference>
<dbReference type="InterPro" id="IPR005467">
    <property type="entry name" value="His_kinase_dom"/>
</dbReference>
<evidence type="ECO:0000259" key="14">
    <source>
        <dbReference type="PROSITE" id="PS50112"/>
    </source>
</evidence>
<feature type="coiled-coil region" evidence="12">
    <location>
        <begin position="195"/>
        <end position="222"/>
    </location>
</feature>
<organism evidence="16 17">
    <name type="scientific">Candidatus Methanofastidiosum methylothiophilum</name>
    <dbReference type="NCBI Taxonomy" id="1705564"/>
    <lineage>
        <taxon>Archaea</taxon>
        <taxon>Methanobacteriati</taxon>
        <taxon>Methanobacteriota</taxon>
        <taxon>Stenosarchaea group</taxon>
        <taxon>Candidatus Methanofastidiosia</taxon>
        <taxon>Candidatus Methanofastidiosales</taxon>
        <taxon>Candidatus Methanofastidiosaceae</taxon>
        <taxon>Candidatus Methanofastidiosum</taxon>
    </lineage>
</organism>
<dbReference type="SMART" id="SM00387">
    <property type="entry name" value="HATPase_c"/>
    <property type="match status" value="1"/>
</dbReference>
<proteinExistence type="predicted"/>
<dbReference type="Proteomes" id="UP000075578">
    <property type="component" value="Unassembled WGS sequence"/>
</dbReference>
<comment type="subcellular location">
    <subcellularLocation>
        <location evidence="2">Cell membrane</location>
    </subcellularLocation>
</comment>
<evidence type="ECO:0000313" key="17">
    <source>
        <dbReference type="Proteomes" id="UP000075578"/>
    </source>
</evidence>
<gene>
    <name evidence="16" type="ORF">AMQ74_00887</name>
</gene>
<dbReference type="InterPro" id="IPR036890">
    <property type="entry name" value="HATPase_C_sf"/>
</dbReference>
<dbReference type="NCBIfam" id="TIGR00229">
    <property type="entry name" value="sensory_box"/>
    <property type="match status" value="1"/>
</dbReference>
<feature type="domain" description="PAC" evidence="15">
    <location>
        <begin position="90"/>
        <end position="143"/>
    </location>
</feature>
<comment type="caution">
    <text evidence="16">The sequence shown here is derived from an EMBL/GenBank/DDBJ whole genome shotgun (WGS) entry which is preliminary data.</text>
</comment>
<accession>A0A150J4A7</accession>
<dbReference type="CDD" id="cd00130">
    <property type="entry name" value="PAS"/>
    <property type="match status" value="1"/>
</dbReference>
<evidence type="ECO:0000259" key="15">
    <source>
        <dbReference type="PROSITE" id="PS50113"/>
    </source>
</evidence>
<evidence type="ECO:0000256" key="8">
    <source>
        <dbReference type="ARBA" id="ARBA00022777"/>
    </source>
</evidence>
<dbReference type="PROSITE" id="PS50112">
    <property type="entry name" value="PAS"/>
    <property type="match status" value="1"/>
</dbReference>
<dbReference type="InterPro" id="IPR035965">
    <property type="entry name" value="PAS-like_dom_sf"/>
</dbReference>
<dbReference type="SUPFAM" id="SSF47384">
    <property type="entry name" value="Homodimeric domain of signal transducing histidine kinase"/>
    <property type="match status" value="1"/>
</dbReference>
<evidence type="ECO:0000256" key="1">
    <source>
        <dbReference type="ARBA" id="ARBA00000085"/>
    </source>
</evidence>
<dbReference type="InterPro" id="IPR003594">
    <property type="entry name" value="HATPase_dom"/>
</dbReference>
<evidence type="ECO:0000256" key="9">
    <source>
        <dbReference type="ARBA" id="ARBA00022840"/>
    </source>
</evidence>
<feature type="domain" description="Histidine kinase" evidence="13">
    <location>
        <begin position="167"/>
        <end position="386"/>
    </location>
</feature>
<dbReference type="Pfam" id="PF02518">
    <property type="entry name" value="HATPase_c"/>
    <property type="match status" value="1"/>
</dbReference>
<dbReference type="SUPFAM" id="SSF55785">
    <property type="entry name" value="PYP-like sensor domain (PAS domain)"/>
    <property type="match status" value="1"/>
</dbReference>
<feature type="domain" description="PAS" evidence="14">
    <location>
        <begin position="15"/>
        <end position="85"/>
    </location>
</feature>
<evidence type="ECO:0000256" key="11">
    <source>
        <dbReference type="ARBA" id="ARBA00023136"/>
    </source>
</evidence>
<dbReference type="InterPro" id="IPR009875">
    <property type="entry name" value="PilZ_domain"/>
</dbReference>
<dbReference type="SUPFAM" id="SSF55874">
    <property type="entry name" value="ATPase domain of HSP90 chaperone/DNA topoisomerase II/histidine kinase"/>
    <property type="match status" value="1"/>
</dbReference>
<dbReference type="GO" id="GO:0005886">
    <property type="term" value="C:plasma membrane"/>
    <property type="evidence" value="ECO:0007669"/>
    <property type="project" value="UniProtKB-SubCell"/>
</dbReference>